<dbReference type="GO" id="GO:0022857">
    <property type="term" value="F:transmembrane transporter activity"/>
    <property type="evidence" value="ECO:0007669"/>
    <property type="project" value="InterPro"/>
</dbReference>
<feature type="transmembrane region" description="Helical" evidence="1">
    <location>
        <begin position="41"/>
        <end position="61"/>
    </location>
</feature>
<feature type="domain" description="Major facilitator superfamily (MFS) profile" evidence="2">
    <location>
        <begin position="206"/>
        <end position="397"/>
    </location>
</feature>
<keyword evidence="1" id="KW-0812">Transmembrane</keyword>
<feature type="transmembrane region" description="Helical" evidence="1">
    <location>
        <begin position="136"/>
        <end position="156"/>
    </location>
</feature>
<dbReference type="SUPFAM" id="SSF103473">
    <property type="entry name" value="MFS general substrate transporter"/>
    <property type="match status" value="1"/>
</dbReference>
<name>M0M0K8_9EURY</name>
<feature type="transmembrane region" description="Helical" evidence="1">
    <location>
        <begin position="268"/>
        <end position="290"/>
    </location>
</feature>
<comment type="caution">
    <text evidence="3">The sequence shown here is derived from an EMBL/GenBank/DDBJ whole genome shotgun (WGS) entry which is preliminary data.</text>
</comment>
<reference evidence="3 4" key="1">
    <citation type="journal article" date="2014" name="PLoS Genet.">
        <title>Phylogenetically driven sequencing of extremely halophilic archaea reveals strategies for static and dynamic osmo-response.</title>
        <authorList>
            <person name="Becker E.A."/>
            <person name="Seitzer P.M."/>
            <person name="Tritt A."/>
            <person name="Larsen D."/>
            <person name="Krusor M."/>
            <person name="Yao A.I."/>
            <person name="Wu D."/>
            <person name="Madern D."/>
            <person name="Eisen J.A."/>
            <person name="Darling A.E."/>
            <person name="Facciotti M.T."/>
        </authorList>
    </citation>
    <scope>NUCLEOTIDE SEQUENCE [LARGE SCALE GENOMIC DNA]</scope>
    <source>
        <strain evidence="3 4">100A6</strain>
    </source>
</reference>
<evidence type="ECO:0000256" key="1">
    <source>
        <dbReference type="SAM" id="Phobius"/>
    </source>
</evidence>
<keyword evidence="1" id="KW-0472">Membrane</keyword>
<keyword evidence="1" id="KW-1133">Transmembrane helix</keyword>
<dbReference type="eggNOG" id="arCOG00132">
    <property type="taxonomic scope" value="Archaea"/>
</dbReference>
<keyword evidence="3" id="KW-0762">Sugar transport</keyword>
<proteinExistence type="predicted"/>
<gene>
    <name evidence="3" type="ORF">C447_06833</name>
</gene>
<feature type="transmembrane region" description="Helical" evidence="1">
    <location>
        <begin position="73"/>
        <end position="93"/>
    </location>
</feature>
<dbReference type="InterPro" id="IPR036259">
    <property type="entry name" value="MFS_trans_sf"/>
</dbReference>
<dbReference type="RefSeq" id="WP_007692187.1">
    <property type="nucleotide sequence ID" value="NZ_AJRK01000369.1"/>
</dbReference>
<dbReference type="InterPro" id="IPR011701">
    <property type="entry name" value="MFS"/>
</dbReference>
<dbReference type="Proteomes" id="UP000011566">
    <property type="component" value="Unassembled WGS sequence"/>
</dbReference>
<feature type="transmembrane region" description="Helical" evidence="1">
    <location>
        <begin position="211"/>
        <end position="232"/>
    </location>
</feature>
<feature type="transmembrane region" description="Helical" evidence="1">
    <location>
        <begin position="331"/>
        <end position="352"/>
    </location>
</feature>
<dbReference type="Gene3D" id="1.20.1250.20">
    <property type="entry name" value="MFS general substrate transporter like domains"/>
    <property type="match status" value="2"/>
</dbReference>
<feature type="transmembrane region" description="Helical" evidence="1">
    <location>
        <begin position="238"/>
        <end position="256"/>
    </location>
</feature>
<dbReference type="OrthoDB" id="343229at2157"/>
<dbReference type="GO" id="GO:0005886">
    <property type="term" value="C:plasma membrane"/>
    <property type="evidence" value="ECO:0007669"/>
    <property type="project" value="TreeGrafter"/>
</dbReference>
<evidence type="ECO:0000259" key="2">
    <source>
        <dbReference type="PROSITE" id="PS50850"/>
    </source>
</evidence>
<accession>M0M0K8</accession>
<dbReference type="InterPro" id="IPR020846">
    <property type="entry name" value="MFS_dom"/>
</dbReference>
<dbReference type="PANTHER" id="PTHR23521:SF2">
    <property type="entry name" value="TRANSPORTER MFS SUPERFAMILY"/>
    <property type="match status" value="1"/>
</dbReference>
<dbReference type="PANTHER" id="PTHR23521">
    <property type="entry name" value="TRANSPORTER MFS SUPERFAMILY"/>
    <property type="match status" value="1"/>
</dbReference>
<dbReference type="PATRIC" id="fig|1132509.6.peg.1549"/>
<dbReference type="EMBL" id="AOMB01000020">
    <property type="protein sequence ID" value="EMA39211.1"/>
    <property type="molecule type" value="Genomic_DNA"/>
</dbReference>
<dbReference type="Pfam" id="PF07690">
    <property type="entry name" value="MFS_1"/>
    <property type="match status" value="1"/>
</dbReference>
<feature type="transmembrane region" description="Helical" evidence="1">
    <location>
        <begin position="296"/>
        <end position="319"/>
    </location>
</feature>
<protein>
    <submittedName>
        <fullName evidence="3">Sugar transporter</fullName>
    </submittedName>
</protein>
<organism evidence="3 4">
    <name type="scientific">Halococcus hamelinensis 100A6</name>
    <dbReference type="NCBI Taxonomy" id="1132509"/>
    <lineage>
        <taxon>Archaea</taxon>
        <taxon>Methanobacteriati</taxon>
        <taxon>Methanobacteriota</taxon>
        <taxon>Stenosarchaea group</taxon>
        <taxon>Halobacteria</taxon>
        <taxon>Halobacteriales</taxon>
        <taxon>Halococcaceae</taxon>
        <taxon>Halococcus</taxon>
    </lineage>
</organism>
<keyword evidence="4" id="KW-1185">Reference proteome</keyword>
<evidence type="ECO:0000313" key="3">
    <source>
        <dbReference type="EMBL" id="EMA39211.1"/>
    </source>
</evidence>
<feature type="transmembrane region" description="Helical" evidence="1">
    <location>
        <begin position="358"/>
        <end position="381"/>
    </location>
</feature>
<dbReference type="PROSITE" id="PS50850">
    <property type="entry name" value="MFS"/>
    <property type="match status" value="1"/>
</dbReference>
<dbReference type="AlphaFoldDB" id="M0M0K8"/>
<feature type="transmembrane region" description="Helical" evidence="1">
    <location>
        <begin position="99"/>
        <end position="124"/>
    </location>
</feature>
<feature type="transmembrane region" description="Helical" evidence="1">
    <location>
        <begin position="162"/>
        <end position="182"/>
    </location>
</feature>
<sequence>MNTDRVTLAAMVFAVLFGQVALYPGVPELVRALGATTTLDAGTWFLGAEYAGFVLFAGVWGAASDAAGRRVPFVVAGALGGVASYLALVGLATVTDIGFGAMLVLRFVEGSFTIAAFSLSITMLMDLEGGHGRNMGAAGIAIGSGTALGAPLGGQLSEVGPLVPIAVAAGLLCVVALLATRLTDRVPETTRGGLRAALDSLRERPALRLPYAFGFADRFTAGFFALVGTLYFRQTFDLDAGAAGLVLALFFAPFALGQYPAGRLSDRIGRLVPVVAGSVLYGVTILAVYLAPTVELASATMLFLGAAGALVAPATMALVTDLATDDRGTAMGGFNIAGSLGFLVGTVGGGAIADSLGFGAAFLAAALLEAGIVLVALPALLRLDVPRAGPFGGRESA</sequence>
<keyword evidence="3" id="KW-0813">Transport</keyword>
<evidence type="ECO:0000313" key="4">
    <source>
        <dbReference type="Proteomes" id="UP000011566"/>
    </source>
</evidence>